<gene>
    <name evidence="1" type="ORF">TorRG33x02_180970</name>
</gene>
<comment type="caution">
    <text evidence="1">The sequence shown here is derived from an EMBL/GenBank/DDBJ whole genome shotgun (WGS) entry which is preliminary data.</text>
</comment>
<dbReference type="EMBL" id="JXTC01000137">
    <property type="protein sequence ID" value="PON86047.1"/>
    <property type="molecule type" value="Genomic_DNA"/>
</dbReference>
<proteinExistence type="predicted"/>
<sequence length="62" mass="6542">MHGEHGGECGDGDVYGLHDVEACRVKAREVGDLAIRRSRDSGEQRAIGCGGDPTALVYAGDR</sequence>
<organism evidence="1 2">
    <name type="scientific">Trema orientale</name>
    <name type="common">Charcoal tree</name>
    <name type="synonym">Celtis orientalis</name>
    <dbReference type="NCBI Taxonomy" id="63057"/>
    <lineage>
        <taxon>Eukaryota</taxon>
        <taxon>Viridiplantae</taxon>
        <taxon>Streptophyta</taxon>
        <taxon>Embryophyta</taxon>
        <taxon>Tracheophyta</taxon>
        <taxon>Spermatophyta</taxon>
        <taxon>Magnoliopsida</taxon>
        <taxon>eudicotyledons</taxon>
        <taxon>Gunneridae</taxon>
        <taxon>Pentapetalae</taxon>
        <taxon>rosids</taxon>
        <taxon>fabids</taxon>
        <taxon>Rosales</taxon>
        <taxon>Cannabaceae</taxon>
        <taxon>Trema</taxon>
    </lineage>
</organism>
<dbReference type="Proteomes" id="UP000237000">
    <property type="component" value="Unassembled WGS sequence"/>
</dbReference>
<evidence type="ECO:0000313" key="2">
    <source>
        <dbReference type="Proteomes" id="UP000237000"/>
    </source>
</evidence>
<dbReference type="AlphaFoldDB" id="A0A2P5EKF7"/>
<reference evidence="2" key="1">
    <citation type="submission" date="2016-06" db="EMBL/GenBank/DDBJ databases">
        <title>Parallel loss of symbiosis genes in relatives of nitrogen-fixing non-legume Parasponia.</title>
        <authorList>
            <person name="Van Velzen R."/>
            <person name="Holmer R."/>
            <person name="Bu F."/>
            <person name="Rutten L."/>
            <person name="Van Zeijl A."/>
            <person name="Liu W."/>
            <person name="Santuari L."/>
            <person name="Cao Q."/>
            <person name="Sharma T."/>
            <person name="Shen D."/>
            <person name="Roswanjaya Y."/>
            <person name="Wardhani T."/>
            <person name="Kalhor M.S."/>
            <person name="Jansen J."/>
            <person name="Van den Hoogen J."/>
            <person name="Gungor B."/>
            <person name="Hartog M."/>
            <person name="Hontelez J."/>
            <person name="Verver J."/>
            <person name="Yang W.-C."/>
            <person name="Schijlen E."/>
            <person name="Repin R."/>
            <person name="Schilthuizen M."/>
            <person name="Schranz E."/>
            <person name="Heidstra R."/>
            <person name="Miyata K."/>
            <person name="Fedorova E."/>
            <person name="Kohlen W."/>
            <person name="Bisseling T."/>
            <person name="Smit S."/>
            <person name="Geurts R."/>
        </authorList>
    </citation>
    <scope>NUCLEOTIDE SEQUENCE [LARGE SCALE GENOMIC DNA]</scope>
    <source>
        <strain evidence="2">cv. RG33-2</strain>
    </source>
</reference>
<evidence type="ECO:0000313" key="1">
    <source>
        <dbReference type="EMBL" id="PON86047.1"/>
    </source>
</evidence>
<name>A0A2P5EKF7_TREOI</name>
<protein>
    <submittedName>
        <fullName evidence="1">Uncharacterized protein</fullName>
    </submittedName>
</protein>
<keyword evidence="2" id="KW-1185">Reference proteome</keyword>
<accession>A0A2P5EKF7</accession>
<dbReference type="InParanoid" id="A0A2P5EKF7"/>